<gene>
    <name evidence="2" type="ORF">CKA38_15120</name>
</gene>
<dbReference type="SMART" id="SM00869">
    <property type="entry name" value="Autotransporter"/>
    <property type="match status" value="1"/>
</dbReference>
<dbReference type="KEGG" id="elut:CKA38_15120"/>
<name>A0A2U8E647_9BACT</name>
<dbReference type="InterPro" id="IPR036709">
    <property type="entry name" value="Autotransporte_beta_dom_sf"/>
</dbReference>
<dbReference type="SUPFAM" id="SSF103515">
    <property type="entry name" value="Autotransporter"/>
    <property type="match status" value="1"/>
</dbReference>
<accession>A0A2U8E647</accession>
<dbReference type="PROSITE" id="PS51208">
    <property type="entry name" value="AUTOTRANSPORTER"/>
    <property type="match status" value="1"/>
</dbReference>
<dbReference type="EMBL" id="CP023004">
    <property type="protein sequence ID" value="AWI10408.1"/>
    <property type="molecule type" value="Genomic_DNA"/>
</dbReference>
<organism evidence="2 3">
    <name type="scientific">Ereboglobus luteus</name>
    <dbReference type="NCBI Taxonomy" id="1796921"/>
    <lineage>
        <taxon>Bacteria</taxon>
        <taxon>Pseudomonadati</taxon>
        <taxon>Verrucomicrobiota</taxon>
        <taxon>Opitutia</taxon>
        <taxon>Opitutales</taxon>
        <taxon>Opitutaceae</taxon>
        <taxon>Ereboglobus</taxon>
    </lineage>
</organism>
<sequence>MHGNSTADFSGAATTSSILLASVNMDMGTTLTTGTNQVYISYGSTISGAFTSARTTGEALRLNTFNSSQTTVIGQTGVVTLPGSSYALLRYGTLQVDGVFNGSIRQQGGATTYIGGSGFIIGLVTSNSTSVIAPGTKTEAATLTITGTLDMGPNTSINLDFFTETSRDQLVVNGSLALSEDTEGVTLGISRDVRNFQVKDGARYKIITVNGDITGTFNDKLVHNFGMIAANSFWEKIDLTGGGHEIWVQIVRSKYADVPGITENQRTIAAAMDRVGASIPHQVAVGLDGQYSISAYGSVLNQLGPQSYQVWFPAAVVQTTALGTSIENRLAIPDEKLRAVKKFDVYAQASRATAHKNTTAQNEYYEIDPIKILTGVDYAISPSLLVGLVYSYDKTDYTMDDSGSTGDSKSHTYGAYTRYRAGNFQASLLGFYGTDSYDAKRNASLVGSLYKGSTDGTRYGGRALISYKAPCSWLDVRPTLGLQYLKWKADAFRETGGASETALAVGKQDAESVIASFGFQLARSYEILRDKAVIRPFLNAYWAFRSSRGERNISATVLGETVTVKSAPGDRSGWHIEGGLSLDYYNGLSFFASYAGDSNIMVDQTVAIRAGVGYRF</sequence>
<dbReference type="AlphaFoldDB" id="A0A2U8E647"/>
<protein>
    <recommendedName>
        <fullName evidence="1">Autotransporter domain-containing protein</fullName>
    </recommendedName>
</protein>
<dbReference type="RefSeq" id="WP_108826309.1">
    <property type="nucleotide sequence ID" value="NZ_CP023004.1"/>
</dbReference>
<feature type="domain" description="Autotransporter" evidence="1">
    <location>
        <begin position="338"/>
        <end position="616"/>
    </location>
</feature>
<reference evidence="2 3" key="1">
    <citation type="journal article" date="2018" name="Syst. Appl. Microbiol.">
        <title>Ereboglobus luteus gen. nov. sp. nov. from cockroach guts, and new insights into the oxygen relationship of the genera Opitutus and Didymococcus (Verrucomicrobia: Opitutaceae).</title>
        <authorList>
            <person name="Tegtmeier D."/>
            <person name="Belitz A."/>
            <person name="Radek R."/>
            <person name="Heimerl T."/>
            <person name="Brune A."/>
        </authorList>
    </citation>
    <scope>NUCLEOTIDE SEQUENCE [LARGE SCALE GENOMIC DNA]</scope>
    <source>
        <strain evidence="2 3">Ho45</strain>
    </source>
</reference>
<evidence type="ECO:0000313" key="3">
    <source>
        <dbReference type="Proteomes" id="UP000244896"/>
    </source>
</evidence>
<dbReference type="OrthoDB" id="184112at2"/>
<proteinExistence type="predicted"/>
<keyword evidence="3" id="KW-1185">Reference proteome</keyword>
<dbReference type="Proteomes" id="UP000244896">
    <property type="component" value="Chromosome"/>
</dbReference>
<evidence type="ECO:0000259" key="1">
    <source>
        <dbReference type="PROSITE" id="PS51208"/>
    </source>
</evidence>
<dbReference type="InterPro" id="IPR005546">
    <property type="entry name" value="Autotransporte_beta"/>
</dbReference>
<dbReference type="Pfam" id="PF03797">
    <property type="entry name" value="Autotransporter"/>
    <property type="match status" value="1"/>
</dbReference>
<evidence type="ECO:0000313" key="2">
    <source>
        <dbReference type="EMBL" id="AWI10408.1"/>
    </source>
</evidence>
<dbReference type="Gene3D" id="2.40.128.130">
    <property type="entry name" value="Autotransporter beta-domain"/>
    <property type="match status" value="1"/>
</dbReference>